<accession>A0A8B7Y0C3</accession>
<dbReference type="GeneID" id="110977099"/>
<evidence type="ECO:0000256" key="2">
    <source>
        <dbReference type="SAM" id="MobiDB-lite"/>
    </source>
</evidence>
<evidence type="ECO:0000256" key="1">
    <source>
        <dbReference type="SAM" id="Coils"/>
    </source>
</evidence>
<dbReference type="OrthoDB" id="2142729at2759"/>
<feature type="coiled-coil region" evidence="1">
    <location>
        <begin position="118"/>
        <end position="226"/>
    </location>
</feature>
<reference evidence="4" key="1">
    <citation type="submission" date="2025-08" db="UniProtKB">
        <authorList>
            <consortium name="RefSeq"/>
        </authorList>
    </citation>
    <scope>IDENTIFICATION</scope>
</reference>
<sequence>MELDGGKISVLDGYSPAKIFETRLLEVKQHEKQELSAERAQVLFEVFDEVLPQLGIFRNVLKMVRDEIFEAVYSDQYTSSKETRTPYNTATNVITDRKEEDRTFIQRIPYFTLVQRVYAERHEEADNLRDEIEILEKRLADKTQQHEETAAVVASQSTEIAELKDEIVQALQNVEDSEVEIEKLKLDLTELTEDTDRERRNLEFQKRKLQERVATLEKETEFLNQYKNGYDALQDAFNAKIEEDKYTSRKSRRSVLANKKNHLLTNFDAAKKLERQLLEVQNQTIEEFESFLEAHKSELQCKVLRDTAEGALLDREYDEEEMELERLDTQLSTAQDHFQQTITALNTELDMIRQHRDAIQQQMEQQQAEKTRSTGEAAKTPSRARSVAFKEPGDSSSLEGGGYRYGEEKATSTSGKESALSVTDNFVNVDLLSSEMDPFVPQESILSKYSVMIYTTTNQRKTWHELKDAKFCTSCGEKTVLCPHKVSGEKVIMLPHNCSHIKLSRPGVRIPMERTHKAGLQPHPPPTLKLSSTLLESGELPAGDPAGKRIRSRYSVLEKDNEQHIFHGDSVTPGIADSAPPSASQMGKTQHSQDQQMSTFVPLWDDFKGRTSLTRSIPKPLDMKRTLSIIGQFYAHVLWQDEHALEDEPIVGVLNGFYNYMADRYILQDVMYLCAYDFISALTDYSALNKAVQIFAQVLVGNLDATVFRYLLVISDLIDRVDWQYVEDFKAFATAIYPFLNEDDIDQLHLGYTSFSENKVSKALVCEYLMYIILKYREPRFQDIESKLLQRPGKELGLMNEKEFSEAVDAMSPLANEKLRHRLFAEAQAHCSEGAKVAIMRLSHIASYLLLQQVAPLLRQKMAEKVEDSRILTSSNQGQDIHMNWQSGLPKFLGAGINCDLSVTARHQHCHRRGETDYWLTKLIPPKIREARHIGCRFQDTYFDGVVTCPWIIYATRSDETNYISAIMWDI</sequence>
<protein>
    <submittedName>
        <fullName evidence="4">Uncharacterized protein LOC110977099 isoform X1</fullName>
    </submittedName>
</protein>
<evidence type="ECO:0000313" key="3">
    <source>
        <dbReference type="Proteomes" id="UP000694845"/>
    </source>
</evidence>
<keyword evidence="1" id="KW-0175">Coiled coil</keyword>
<feature type="region of interest" description="Disordered" evidence="2">
    <location>
        <begin position="568"/>
        <end position="588"/>
    </location>
</feature>
<dbReference type="KEGG" id="aplc:110977099"/>
<evidence type="ECO:0000313" key="4">
    <source>
        <dbReference type="RefSeq" id="XP_022086609.1"/>
    </source>
</evidence>
<feature type="region of interest" description="Disordered" evidence="2">
    <location>
        <begin position="358"/>
        <end position="416"/>
    </location>
</feature>
<organism evidence="3 4">
    <name type="scientific">Acanthaster planci</name>
    <name type="common">Crown-of-thorns starfish</name>
    <dbReference type="NCBI Taxonomy" id="133434"/>
    <lineage>
        <taxon>Eukaryota</taxon>
        <taxon>Metazoa</taxon>
        <taxon>Echinodermata</taxon>
        <taxon>Eleutherozoa</taxon>
        <taxon>Asterozoa</taxon>
        <taxon>Asteroidea</taxon>
        <taxon>Valvatacea</taxon>
        <taxon>Valvatida</taxon>
        <taxon>Acanthasteridae</taxon>
        <taxon>Acanthaster</taxon>
    </lineage>
</organism>
<proteinExistence type="predicted"/>
<keyword evidence="3" id="KW-1185">Reference proteome</keyword>
<name>A0A8B7Y0C3_ACAPL</name>
<gene>
    <name evidence="4" type="primary">LOC110977099</name>
</gene>
<dbReference type="RefSeq" id="XP_022086609.1">
    <property type="nucleotide sequence ID" value="XM_022230917.1"/>
</dbReference>
<dbReference type="AlphaFoldDB" id="A0A8B7Y0C3"/>
<dbReference type="Proteomes" id="UP000694845">
    <property type="component" value="Unplaced"/>
</dbReference>